<dbReference type="InterPro" id="IPR004358">
    <property type="entry name" value="Sig_transdc_His_kin-like_C"/>
</dbReference>
<dbReference type="InterPro" id="IPR036890">
    <property type="entry name" value="HATPase_C_sf"/>
</dbReference>
<protein>
    <recommendedName>
        <fullName evidence="2">histidine kinase</fullName>
        <ecNumber evidence="2">2.7.13.3</ecNumber>
    </recommendedName>
</protein>
<dbReference type="CDD" id="cd00082">
    <property type="entry name" value="HisKA"/>
    <property type="match status" value="1"/>
</dbReference>
<dbReference type="SMART" id="SM00065">
    <property type="entry name" value="GAF"/>
    <property type="match status" value="2"/>
</dbReference>
<feature type="domain" description="PAC" evidence="9">
    <location>
        <begin position="688"/>
        <end position="740"/>
    </location>
</feature>
<evidence type="ECO:0000259" key="9">
    <source>
        <dbReference type="PROSITE" id="PS50113"/>
    </source>
</evidence>
<dbReference type="EC" id="2.7.13.3" evidence="2"/>
<dbReference type="OrthoDB" id="51182at2"/>
<evidence type="ECO:0000256" key="1">
    <source>
        <dbReference type="ARBA" id="ARBA00000085"/>
    </source>
</evidence>
<dbReference type="PANTHER" id="PTHR43304:SF1">
    <property type="entry name" value="PAC DOMAIN-CONTAINING PROTEIN"/>
    <property type="match status" value="1"/>
</dbReference>
<dbReference type="InterPro" id="IPR036097">
    <property type="entry name" value="HisK_dim/P_sf"/>
</dbReference>
<dbReference type="PROSITE" id="PS50109">
    <property type="entry name" value="HIS_KIN"/>
    <property type="match status" value="1"/>
</dbReference>
<evidence type="ECO:0000256" key="4">
    <source>
        <dbReference type="ARBA" id="ARBA00022679"/>
    </source>
</evidence>
<dbReference type="Proteomes" id="UP000192582">
    <property type="component" value="Unassembled WGS sequence"/>
</dbReference>
<dbReference type="GO" id="GO:0000155">
    <property type="term" value="F:phosphorelay sensor kinase activity"/>
    <property type="evidence" value="ECO:0007669"/>
    <property type="project" value="InterPro"/>
</dbReference>
<sequence>MSEPPAAGLPEFLDDLPLPALVCTREGVALAVNQAFTEWTGQTPGNQREPLPVHPDDGESWARLLERAQEPGGVAGAELRLRAASGAYRWCRVRGRLHSPVGPPTLLLVTVQDVNDLKEAGEQLRLMQEASGLGGWSLDVAAGQLTMMPETLRQLELTETPLPLTAFLERVHEEDREEVRATFAQAAESASPQTLRVEHRFLRGDGRKVWLEHHLRAEGNVSHPAARLLGTVSDSTARKEAELRLTLLARAGETLAQNLDVDETLQRLTRLTVPVLADWCAVYLLRPDGTLHPQAYTHRDPERGRVAEAYLTAFPQRIDDMGAVSRVYRENVPVLLPRITDEMLGALPISEEQRRLLRAFGFGSSLLVPLAVRGQVVGTLSLALYQAGRSFSEGDVPFVQELARRAALALENARLYEQARGRGADLEARVAERTAELAARTQALEAFAELSRDLSAQQDPAALVGRAQDILVGLLPQGVSTYYELDAGRWRLQSSRGTFRNPAVRPVLELGLPRGETPNVDRPFDTGLPFYQEHYDPGTTPAAAAQLQDIGATATLPVLVGGEPRGVLVVGTHEVRPWAAPERVLLETTARALGLALERADALRELQRERVFLSGVLRSLSEGIVACDASGRLTLFNESTAELHGLPLAPLPPERWAEHYGLYHPDGSRHMRMEEVPLYRAWRGEQVRDVEMVVRPREGESRLVLSVGGPVLGEGGQTLGAVVAMRDVTERYQAEAALREANENLRRSNQELEQFAYVASHDLQTPLRAVTSFAGLLQKRYGERLDARGHTYLSHIVQGGERMKRLVDDLLAFSRVHTQQRPPQPVDSANTLREVVELLGPELEASGGWVTSGPLPWVQADEGQLSRLLVNLIGNALKYRRPEVPPRVHVTAQPEGSLWRFAVADNGVGIDARYHEQVFVPFQRLHAQDDIEGTGLGLAVSRKIVERHGGQLWLESVPGQGSTFFLTLPGAEREVS</sequence>
<dbReference type="InterPro" id="IPR003018">
    <property type="entry name" value="GAF"/>
</dbReference>
<dbReference type="InterPro" id="IPR005467">
    <property type="entry name" value="His_kinase_dom"/>
</dbReference>
<dbReference type="InterPro" id="IPR013656">
    <property type="entry name" value="PAS_4"/>
</dbReference>
<feature type="domain" description="PAS" evidence="8">
    <location>
        <begin position="609"/>
        <end position="685"/>
    </location>
</feature>
<dbReference type="EMBL" id="FWWU01000004">
    <property type="protein sequence ID" value="SMB80501.1"/>
    <property type="molecule type" value="Genomic_DNA"/>
</dbReference>
<feature type="coiled-coil region" evidence="6">
    <location>
        <begin position="731"/>
        <end position="758"/>
    </location>
</feature>
<evidence type="ECO:0000259" key="8">
    <source>
        <dbReference type="PROSITE" id="PS50112"/>
    </source>
</evidence>
<dbReference type="SMART" id="SM00086">
    <property type="entry name" value="PAC"/>
    <property type="match status" value="3"/>
</dbReference>
<reference evidence="10 11" key="1">
    <citation type="submission" date="2017-04" db="EMBL/GenBank/DDBJ databases">
        <authorList>
            <person name="Afonso C.L."/>
            <person name="Miller P.J."/>
            <person name="Scott M.A."/>
            <person name="Spackman E."/>
            <person name="Goraichik I."/>
            <person name="Dimitrov K.M."/>
            <person name="Suarez D.L."/>
            <person name="Swayne D.E."/>
        </authorList>
    </citation>
    <scope>NUCLEOTIDE SEQUENCE [LARGE SCALE GENOMIC DNA]</scope>
    <source>
        <strain evidence="10 11">KR-140</strain>
    </source>
</reference>
<accession>A0A1W1UI52</accession>
<dbReference type="FunFam" id="3.30.565.10:FF:000006">
    <property type="entry name" value="Sensor histidine kinase WalK"/>
    <property type="match status" value="1"/>
</dbReference>
<dbReference type="PANTHER" id="PTHR43304">
    <property type="entry name" value="PHYTOCHROME-LIKE PROTEIN CPH1"/>
    <property type="match status" value="1"/>
</dbReference>
<evidence type="ECO:0000256" key="2">
    <source>
        <dbReference type="ARBA" id="ARBA00012438"/>
    </source>
</evidence>
<dbReference type="InterPro" id="IPR052162">
    <property type="entry name" value="Sensor_kinase/Photoreceptor"/>
</dbReference>
<keyword evidence="4" id="KW-0808">Transferase</keyword>
<dbReference type="Pfam" id="PF01590">
    <property type="entry name" value="GAF"/>
    <property type="match status" value="1"/>
</dbReference>
<dbReference type="Gene3D" id="1.10.287.130">
    <property type="match status" value="1"/>
</dbReference>
<dbReference type="SUPFAM" id="SSF55781">
    <property type="entry name" value="GAF domain-like"/>
    <property type="match status" value="2"/>
</dbReference>
<dbReference type="SUPFAM" id="SSF55785">
    <property type="entry name" value="PYP-like sensor domain (PAS domain)"/>
    <property type="match status" value="3"/>
</dbReference>
<dbReference type="PROSITE" id="PS50113">
    <property type="entry name" value="PAC"/>
    <property type="match status" value="2"/>
</dbReference>
<dbReference type="FunFam" id="3.30.450.40:FF:000035">
    <property type="entry name" value="PAS sensor protein"/>
    <property type="match status" value="1"/>
</dbReference>
<dbReference type="InterPro" id="IPR001610">
    <property type="entry name" value="PAC"/>
</dbReference>
<evidence type="ECO:0000313" key="10">
    <source>
        <dbReference type="EMBL" id="SMB80501.1"/>
    </source>
</evidence>
<dbReference type="Pfam" id="PF00512">
    <property type="entry name" value="HisKA"/>
    <property type="match status" value="1"/>
</dbReference>
<dbReference type="Gene3D" id="3.30.565.10">
    <property type="entry name" value="Histidine kinase-like ATPase, C-terminal domain"/>
    <property type="match status" value="1"/>
</dbReference>
<evidence type="ECO:0000256" key="6">
    <source>
        <dbReference type="SAM" id="Coils"/>
    </source>
</evidence>
<feature type="domain" description="Histidine kinase" evidence="7">
    <location>
        <begin position="758"/>
        <end position="972"/>
    </location>
</feature>
<dbReference type="CDD" id="cd00130">
    <property type="entry name" value="PAS"/>
    <property type="match status" value="3"/>
</dbReference>
<dbReference type="InterPro" id="IPR035965">
    <property type="entry name" value="PAS-like_dom_sf"/>
</dbReference>
<dbReference type="PRINTS" id="PR00344">
    <property type="entry name" value="BCTRLSENSOR"/>
</dbReference>
<name>A0A1W1UI52_9DEIO</name>
<dbReference type="InterPro" id="IPR000700">
    <property type="entry name" value="PAS-assoc_C"/>
</dbReference>
<dbReference type="SMART" id="SM00388">
    <property type="entry name" value="HisKA"/>
    <property type="match status" value="1"/>
</dbReference>
<dbReference type="PROSITE" id="PS50112">
    <property type="entry name" value="PAS"/>
    <property type="match status" value="1"/>
</dbReference>
<gene>
    <name evidence="10" type="ORF">SAMN00790413_05549</name>
</gene>
<evidence type="ECO:0000259" key="7">
    <source>
        <dbReference type="PROSITE" id="PS50109"/>
    </source>
</evidence>
<comment type="catalytic activity">
    <reaction evidence="1">
        <text>ATP + protein L-histidine = ADP + protein N-phospho-L-histidine.</text>
        <dbReference type="EC" id="2.7.13.3"/>
    </reaction>
</comment>
<evidence type="ECO:0000256" key="5">
    <source>
        <dbReference type="ARBA" id="ARBA00022777"/>
    </source>
</evidence>
<dbReference type="InterPro" id="IPR029016">
    <property type="entry name" value="GAF-like_dom_sf"/>
</dbReference>
<dbReference type="NCBIfam" id="TIGR00229">
    <property type="entry name" value="sensory_box"/>
    <property type="match status" value="3"/>
</dbReference>
<dbReference type="AlphaFoldDB" id="A0A1W1UI52"/>
<feature type="domain" description="PAC" evidence="9">
    <location>
        <begin position="195"/>
        <end position="247"/>
    </location>
</feature>
<organism evidence="10 11">
    <name type="scientific">Deinococcus hopiensis KR-140</name>
    <dbReference type="NCBI Taxonomy" id="695939"/>
    <lineage>
        <taxon>Bacteria</taxon>
        <taxon>Thermotogati</taxon>
        <taxon>Deinococcota</taxon>
        <taxon>Deinococci</taxon>
        <taxon>Deinococcales</taxon>
        <taxon>Deinococcaceae</taxon>
        <taxon>Deinococcus</taxon>
    </lineage>
</organism>
<keyword evidence="3" id="KW-0597">Phosphoprotein</keyword>
<dbReference type="SUPFAM" id="SSF55874">
    <property type="entry name" value="ATPase domain of HSP90 chaperone/DNA topoisomerase II/histidine kinase"/>
    <property type="match status" value="1"/>
</dbReference>
<dbReference type="Pfam" id="PF08448">
    <property type="entry name" value="PAS_4"/>
    <property type="match status" value="1"/>
</dbReference>
<keyword evidence="5" id="KW-0418">Kinase</keyword>
<dbReference type="STRING" id="695939.SAMN00790413_05549"/>
<dbReference type="Pfam" id="PF02518">
    <property type="entry name" value="HATPase_c"/>
    <property type="match status" value="1"/>
</dbReference>
<evidence type="ECO:0000313" key="11">
    <source>
        <dbReference type="Proteomes" id="UP000192582"/>
    </source>
</evidence>
<dbReference type="Gene3D" id="3.30.450.40">
    <property type="match status" value="2"/>
</dbReference>
<dbReference type="SMART" id="SM00387">
    <property type="entry name" value="HATPase_c"/>
    <property type="match status" value="1"/>
</dbReference>
<keyword evidence="11" id="KW-1185">Reference proteome</keyword>
<dbReference type="Gene3D" id="3.30.450.20">
    <property type="entry name" value="PAS domain"/>
    <property type="match status" value="3"/>
</dbReference>
<dbReference type="SUPFAM" id="SSF47384">
    <property type="entry name" value="Homodimeric domain of signal transducing histidine kinase"/>
    <property type="match status" value="1"/>
</dbReference>
<dbReference type="InterPro" id="IPR003594">
    <property type="entry name" value="HATPase_dom"/>
</dbReference>
<dbReference type="InterPro" id="IPR000014">
    <property type="entry name" value="PAS"/>
</dbReference>
<keyword evidence="6" id="KW-0175">Coiled coil</keyword>
<dbReference type="RefSeq" id="WP_084045748.1">
    <property type="nucleotide sequence ID" value="NZ_FWWU01000004.1"/>
</dbReference>
<proteinExistence type="predicted"/>
<dbReference type="InterPro" id="IPR003661">
    <property type="entry name" value="HisK_dim/P_dom"/>
</dbReference>
<evidence type="ECO:0000256" key="3">
    <source>
        <dbReference type="ARBA" id="ARBA00022553"/>
    </source>
</evidence>